<accession>A0A381NU13</accession>
<dbReference type="GO" id="GO:0060090">
    <property type="term" value="F:molecular adaptor activity"/>
    <property type="evidence" value="ECO:0007669"/>
    <property type="project" value="TreeGrafter"/>
</dbReference>
<dbReference type="PROSITE" id="PS50005">
    <property type="entry name" value="TPR"/>
    <property type="match status" value="1"/>
</dbReference>
<keyword evidence="1" id="KW-0677">Repeat</keyword>
<evidence type="ECO:0000256" key="2">
    <source>
        <dbReference type="ARBA" id="ARBA00022803"/>
    </source>
</evidence>
<dbReference type="Gene3D" id="1.25.40.10">
    <property type="entry name" value="Tetratricopeptide repeat domain"/>
    <property type="match status" value="1"/>
</dbReference>
<protein>
    <submittedName>
        <fullName evidence="3">Uncharacterized protein</fullName>
    </submittedName>
</protein>
<evidence type="ECO:0000313" key="3">
    <source>
        <dbReference type="EMBL" id="SUZ58111.1"/>
    </source>
</evidence>
<proteinExistence type="predicted"/>
<dbReference type="Pfam" id="PF13432">
    <property type="entry name" value="TPR_16"/>
    <property type="match status" value="1"/>
</dbReference>
<dbReference type="GO" id="GO:0006620">
    <property type="term" value="P:post-translational protein targeting to endoplasmic reticulum membrane"/>
    <property type="evidence" value="ECO:0007669"/>
    <property type="project" value="TreeGrafter"/>
</dbReference>
<dbReference type="PANTHER" id="PTHR45831:SF2">
    <property type="entry name" value="LD24721P"/>
    <property type="match status" value="1"/>
</dbReference>
<dbReference type="AlphaFoldDB" id="A0A381NU13"/>
<name>A0A381NU13_9ZZZZ</name>
<dbReference type="SUPFAM" id="SSF48452">
    <property type="entry name" value="TPR-like"/>
    <property type="match status" value="1"/>
</dbReference>
<dbReference type="SMART" id="SM00028">
    <property type="entry name" value="TPR"/>
    <property type="match status" value="3"/>
</dbReference>
<reference evidence="3" key="1">
    <citation type="submission" date="2018-05" db="EMBL/GenBank/DDBJ databases">
        <authorList>
            <person name="Lanie J.A."/>
            <person name="Ng W.-L."/>
            <person name="Kazmierczak K.M."/>
            <person name="Andrzejewski T.M."/>
            <person name="Davidsen T.M."/>
            <person name="Wayne K.J."/>
            <person name="Tettelin H."/>
            <person name="Glass J.I."/>
            <person name="Rusch D."/>
            <person name="Podicherti R."/>
            <person name="Tsui H.-C.T."/>
            <person name="Winkler M.E."/>
        </authorList>
    </citation>
    <scope>NUCLEOTIDE SEQUENCE</scope>
</reference>
<dbReference type="GO" id="GO:0016020">
    <property type="term" value="C:membrane"/>
    <property type="evidence" value="ECO:0007669"/>
    <property type="project" value="TreeGrafter"/>
</dbReference>
<dbReference type="InterPro" id="IPR011990">
    <property type="entry name" value="TPR-like_helical_dom_sf"/>
</dbReference>
<dbReference type="GO" id="GO:0072380">
    <property type="term" value="C:TRC complex"/>
    <property type="evidence" value="ECO:0007669"/>
    <property type="project" value="TreeGrafter"/>
</dbReference>
<dbReference type="EMBL" id="UINC01000598">
    <property type="protein sequence ID" value="SUZ58111.1"/>
    <property type="molecule type" value="Genomic_DNA"/>
</dbReference>
<gene>
    <name evidence="3" type="ORF">METZ01_LOCUS10965</name>
</gene>
<evidence type="ECO:0000256" key="1">
    <source>
        <dbReference type="ARBA" id="ARBA00022737"/>
    </source>
</evidence>
<dbReference type="InterPro" id="IPR019734">
    <property type="entry name" value="TPR_rpt"/>
</dbReference>
<sequence length="189" mass="21958">MNRFLFKHIFYIPITIVFLILVPPMKADQNDLRLEVLFNDLKASVSMQKASSFEIQIWKIWMEHRNPKVQSSLFLGIEALKHQKFENALGYFSQLILIEPEFAEGWNKRATVLYLMGRFQESEEDVLRTLELEPRHFGALSGQGLIRMALEDWTGAIQALEAGLRIHPHMPGAIKNLKYARKKQKESMT</sequence>
<keyword evidence="2" id="KW-0802">TPR repeat</keyword>
<organism evidence="3">
    <name type="scientific">marine metagenome</name>
    <dbReference type="NCBI Taxonomy" id="408172"/>
    <lineage>
        <taxon>unclassified sequences</taxon>
        <taxon>metagenomes</taxon>
        <taxon>ecological metagenomes</taxon>
    </lineage>
</organism>
<dbReference type="PANTHER" id="PTHR45831">
    <property type="entry name" value="LD24721P"/>
    <property type="match status" value="1"/>
</dbReference>
<dbReference type="InterPro" id="IPR047150">
    <property type="entry name" value="SGT"/>
</dbReference>